<keyword evidence="1" id="KW-1133">Transmembrane helix</keyword>
<evidence type="ECO:0000313" key="2">
    <source>
        <dbReference type="EMBL" id="GKV50100.1"/>
    </source>
</evidence>
<evidence type="ECO:0000256" key="1">
    <source>
        <dbReference type="SAM" id="Phobius"/>
    </source>
</evidence>
<comment type="caution">
    <text evidence="2">The sequence shown here is derived from an EMBL/GenBank/DDBJ whole genome shotgun (WGS) entry which is preliminary data.</text>
</comment>
<proteinExistence type="predicted"/>
<evidence type="ECO:0008006" key="4">
    <source>
        <dbReference type="Google" id="ProtNLM"/>
    </source>
</evidence>
<protein>
    <recommendedName>
        <fullName evidence="4">Transmembrane protein</fullName>
    </recommendedName>
</protein>
<keyword evidence="1" id="KW-0812">Transmembrane</keyword>
<feature type="transmembrane region" description="Helical" evidence="1">
    <location>
        <begin position="40"/>
        <end position="59"/>
    </location>
</feature>
<name>A0AAV5MKL9_9ROSI</name>
<sequence length="108" mass="11723">MLFWCCFVGGMRETMASFCADGVAEIGRIFSLLAADSSVLVWGLFAVVGASLSELAWLAMMCKSRNRVGCWDADFLAIVSGQEVVKEKRNLLKENGADCSEFEGRKGG</sequence>
<dbReference type="Proteomes" id="UP001054252">
    <property type="component" value="Unassembled WGS sequence"/>
</dbReference>
<organism evidence="2 3">
    <name type="scientific">Rubroshorea leprosula</name>
    <dbReference type="NCBI Taxonomy" id="152421"/>
    <lineage>
        <taxon>Eukaryota</taxon>
        <taxon>Viridiplantae</taxon>
        <taxon>Streptophyta</taxon>
        <taxon>Embryophyta</taxon>
        <taxon>Tracheophyta</taxon>
        <taxon>Spermatophyta</taxon>
        <taxon>Magnoliopsida</taxon>
        <taxon>eudicotyledons</taxon>
        <taxon>Gunneridae</taxon>
        <taxon>Pentapetalae</taxon>
        <taxon>rosids</taxon>
        <taxon>malvids</taxon>
        <taxon>Malvales</taxon>
        <taxon>Dipterocarpaceae</taxon>
        <taxon>Rubroshorea</taxon>
    </lineage>
</organism>
<keyword evidence="3" id="KW-1185">Reference proteome</keyword>
<dbReference type="EMBL" id="BPVZ01000339">
    <property type="protein sequence ID" value="GKV50100.1"/>
    <property type="molecule type" value="Genomic_DNA"/>
</dbReference>
<accession>A0AAV5MKL9</accession>
<keyword evidence="1" id="KW-0472">Membrane</keyword>
<evidence type="ECO:0000313" key="3">
    <source>
        <dbReference type="Proteomes" id="UP001054252"/>
    </source>
</evidence>
<dbReference type="AlphaFoldDB" id="A0AAV5MKL9"/>
<gene>
    <name evidence="2" type="ORF">SLEP1_g56816</name>
</gene>
<reference evidence="2 3" key="1">
    <citation type="journal article" date="2021" name="Commun. Biol.">
        <title>The genome of Shorea leprosula (Dipterocarpaceae) highlights the ecological relevance of drought in aseasonal tropical rainforests.</title>
        <authorList>
            <person name="Ng K.K.S."/>
            <person name="Kobayashi M.J."/>
            <person name="Fawcett J.A."/>
            <person name="Hatakeyama M."/>
            <person name="Paape T."/>
            <person name="Ng C.H."/>
            <person name="Ang C.C."/>
            <person name="Tnah L.H."/>
            <person name="Lee C.T."/>
            <person name="Nishiyama T."/>
            <person name="Sese J."/>
            <person name="O'Brien M.J."/>
            <person name="Copetti D."/>
            <person name="Mohd Noor M.I."/>
            <person name="Ong R.C."/>
            <person name="Putra M."/>
            <person name="Sireger I.Z."/>
            <person name="Indrioko S."/>
            <person name="Kosugi Y."/>
            <person name="Izuno A."/>
            <person name="Isagi Y."/>
            <person name="Lee S.L."/>
            <person name="Shimizu K.K."/>
        </authorList>
    </citation>
    <scope>NUCLEOTIDE SEQUENCE [LARGE SCALE GENOMIC DNA]</scope>
    <source>
        <strain evidence="2">214</strain>
    </source>
</reference>